<dbReference type="SUPFAM" id="SSF51430">
    <property type="entry name" value="NAD(P)-linked oxidoreductase"/>
    <property type="match status" value="1"/>
</dbReference>
<proteinExistence type="predicted"/>
<dbReference type="AlphaFoldDB" id="A0AAW6U9D1"/>
<keyword evidence="4" id="KW-1185">Reference proteome</keyword>
<protein>
    <submittedName>
        <fullName evidence="3">Aldo/keto reductase</fullName>
    </submittedName>
</protein>
<evidence type="ECO:0000313" key="3">
    <source>
        <dbReference type="EMBL" id="MDI6451693.1"/>
    </source>
</evidence>
<comment type="caution">
    <text evidence="3">The sequence shown here is derived from an EMBL/GenBank/DDBJ whole genome shotgun (WGS) entry which is preliminary data.</text>
</comment>
<dbReference type="InterPro" id="IPR023210">
    <property type="entry name" value="NADP_OxRdtase_dom"/>
</dbReference>
<dbReference type="PANTHER" id="PTHR43364:SF4">
    <property type="entry name" value="NAD(P)-LINKED OXIDOREDUCTASE SUPERFAMILY PROTEIN"/>
    <property type="match status" value="1"/>
</dbReference>
<dbReference type="Gene3D" id="3.20.20.100">
    <property type="entry name" value="NADP-dependent oxidoreductase domain"/>
    <property type="match status" value="1"/>
</dbReference>
<reference evidence="3" key="1">
    <citation type="submission" date="2023-05" db="EMBL/GenBank/DDBJ databases">
        <title>Anaerotaeda fermentans gen. nov., sp. nov., a novel anaerobic planctomycete of the new family within the order Sedimentisphaerales isolated from Taman Peninsula, Russia.</title>
        <authorList>
            <person name="Khomyakova M.A."/>
            <person name="Merkel A.Y."/>
            <person name="Slobodkin A.I."/>
        </authorList>
    </citation>
    <scope>NUCLEOTIDE SEQUENCE</scope>
    <source>
        <strain evidence="3">M17dextr</strain>
    </source>
</reference>
<dbReference type="CDD" id="cd19149">
    <property type="entry name" value="AKR_AKR11B2"/>
    <property type="match status" value="1"/>
</dbReference>
<dbReference type="Pfam" id="PF00248">
    <property type="entry name" value="Aldo_ket_red"/>
    <property type="match status" value="1"/>
</dbReference>
<dbReference type="InterPro" id="IPR020471">
    <property type="entry name" value="AKR"/>
</dbReference>
<gene>
    <name evidence="3" type="ORF">QJ522_21710</name>
</gene>
<organism evidence="3 4">
    <name type="scientific">Anaerobaca lacustris</name>
    <dbReference type="NCBI Taxonomy" id="3044600"/>
    <lineage>
        <taxon>Bacteria</taxon>
        <taxon>Pseudomonadati</taxon>
        <taxon>Planctomycetota</taxon>
        <taxon>Phycisphaerae</taxon>
        <taxon>Sedimentisphaerales</taxon>
        <taxon>Anaerobacaceae</taxon>
        <taxon>Anaerobaca</taxon>
    </lineage>
</organism>
<dbReference type="InterPro" id="IPR050523">
    <property type="entry name" value="AKR_Detox_Biosynth"/>
</dbReference>
<dbReference type="PANTHER" id="PTHR43364">
    <property type="entry name" value="NADH-SPECIFIC METHYLGLYOXAL REDUCTASE-RELATED"/>
    <property type="match status" value="1"/>
</dbReference>
<dbReference type="GO" id="GO:0005829">
    <property type="term" value="C:cytosol"/>
    <property type="evidence" value="ECO:0007669"/>
    <property type="project" value="TreeGrafter"/>
</dbReference>
<dbReference type="Proteomes" id="UP001431776">
    <property type="component" value="Unassembled WGS sequence"/>
</dbReference>
<evidence type="ECO:0000259" key="2">
    <source>
        <dbReference type="Pfam" id="PF00248"/>
    </source>
</evidence>
<accession>A0AAW6U9D1</accession>
<dbReference type="RefSeq" id="WP_349247100.1">
    <property type="nucleotide sequence ID" value="NZ_JASCXX010000047.1"/>
</dbReference>
<feature type="domain" description="NADP-dependent oxidoreductase" evidence="2">
    <location>
        <begin position="16"/>
        <end position="324"/>
    </location>
</feature>
<dbReference type="PRINTS" id="PR00069">
    <property type="entry name" value="ALDKETRDTASE"/>
</dbReference>
<dbReference type="GO" id="GO:0016491">
    <property type="term" value="F:oxidoreductase activity"/>
    <property type="evidence" value="ECO:0007669"/>
    <property type="project" value="UniProtKB-KW"/>
</dbReference>
<evidence type="ECO:0000313" key="4">
    <source>
        <dbReference type="Proteomes" id="UP001431776"/>
    </source>
</evidence>
<name>A0AAW6U9D1_9BACT</name>
<keyword evidence="1" id="KW-0560">Oxidoreductase</keyword>
<evidence type="ECO:0000256" key="1">
    <source>
        <dbReference type="ARBA" id="ARBA00023002"/>
    </source>
</evidence>
<sequence>MKYLKVGNSGMEASVVGLGTWVTGGGQVWGTDPDDSESVRAIHASLDNGVNLIDTAPAYGFGRSEEVVGRAVRGRRDKVILATKCGLWWQDSRGSLFVEDFDGKALYRSVRPDTIRIEIEESLRRLGTDYIDLYQVHWPAIEPEKTPIEDTMDCLNQLKDQGKIREIGVSNVSLDELKEYMRWGAIASDQLRYSMLFQAPETDLLPFCAGNSIVTLTYMSLEQGLLTGKVGVDRDFGEAEWRSNADWNPWFKKVNRPRILAMLSGWKDLTERYECTLAQLTIAWTAAQPGVTHVLCGARTAQQALDNAGSGCLVLDAADLTRIRNDVRTLGQPH</sequence>
<dbReference type="EMBL" id="JASCXX010000047">
    <property type="protein sequence ID" value="MDI6451693.1"/>
    <property type="molecule type" value="Genomic_DNA"/>
</dbReference>
<dbReference type="InterPro" id="IPR036812">
    <property type="entry name" value="NAD(P)_OxRdtase_dom_sf"/>
</dbReference>